<comment type="caution">
    <text evidence="4">The sequence shown here is derived from an EMBL/GenBank/DDBJ whole genome shotgun (WGS) entry which is preliminary data.</text>
</comment>
<reference evidence="4 5" key="1">
    <citation type="submission" date="2018-09" db="EMBL/GenBank/DDBJ databases">
        <authorList>
            <person name="Zhu H."/>
        </authorList>
    </citation>
    <scope>NUCLEOTIDE SEQUENCE [LARGE SCALE GENOMIC DNA]</scope>
    <source>
        <strain evidence="4 5">K1S02-61</strain>
    </source>
</reference>
<dbReference type="Gene3D" id="3.40.50.1820">
    <property type="entry name" value="alpha/beta hydrolase"/>
    <property type="match status" value="1"/>
</dbReference>
<dbReference type="EMBL" id="QYUP01000142">
    <property type="protein sequence ID" value="RJG11704.1"/>
    <property type="molecule type" value="Genomic_DNA"/>
</dbReference>
<evidence type="ECO:0000256" key="3">
    <source>
        <dbReference type="SAM" id="MobiDB-lite"/>
    </source>
</evidence>
<organism evidence="4 5">
    <name type="scientific">Massilia cavernae</name>
    <dbReference type="NCBI Taxonomy" id="2320864"/>
    <lineage>
        <taxon>Bacteria</taxon>
        <taxon>Pseudomonadati</taxon>
        <taxon>Pseudomonadota</taxon>
        <taxon>Betaproteobacteria</taxon>
        <taxon>Burkholderiales</taxon>
        <taxon>Oxalobacteraceae</taxon>
        <taxon>Telluria group</taxon>
        <taxon>Massilia</taxon>
    </lineage>
</organism>
<dbReference type="PANTHER" id="PTHR40841:SF2">
    <property type="entry name" value="SIDEROPHORE-DEGRADING ESTERASE (EUROFUNG)"/>
    <property type="match status" value="1"/>
</dbReference>
<feature type="region of interest" description="Disordered" evidence="3">
    <location>
        <begin position="1"/>
        <end position="24"/>
    </location>
</feature>
<accession>A0A418XGV7</accession>
<dbReference type="InterPro" id="IPR052558">
    <property type="entry name" value="Siderophore_Hydrolase_D"/>
</dbReference>
<dbReference type="GO" id="GO:0016788">
    <property type="term" value="F:hydrolase activity, acting on ester bonds"/>
    <property type="evidence" value="ECO:0007669"/>
    <property type="project" value="TreeGrafter"/>
</dbReference>
<feature type="compositionally biased region" description="Basic and acidic residues" evidence="3">
    <location>
        <begin position="106"/>
        <end position="123"/>
    </location>
</feature>
<sequence length="303" mass="34263">MLAACSDRSGAALRQAAEGAPRPYSLEDTEVRDIRARALGRDYQLFIGLPRDYAASTRKYPVLFVTDATYAFPLIRSITKRVRNGGEDLEEFILVGLSYANGETPEYSRRRDYTPTPNGDKEAPTGMPGRAPVYGEAEGYRRFIAEEVFPLIEQNYRADMRRTIYAGHSYGGLFGLHILFTDPTMFEKYIIGSPSLWFDRRVAFSAERSYARGHTDLPARVFMGVASYETLNFSSGDKRYNKSVDMVRDLQSLEHLLDSRSYPGLEVQTTIINDEDHLTVFPALITRGLKWALPARRSREGVN</sequence>
<comment type="similarity">
    <text evidence="1">Belongs to the esterase D family.</text>
</comment>
<proteinExistence type="inferred from homology"/>
<dbReference type="Proteomes" id="UP000284006">
    <property type="component" value="Unassembled WGS sequence"/>
</dbReference>
<protein>
    <submittedName>
        <fullName evidence="4">Alpha/beta hydrolase</fullName>
    </submittedName>
</protein>
<dbReference type="Pfam" id="PF00756">
    <property type="entry name" value="Esterase"/>
    <property type="match status" value="1"/>
</dbReference>
<name>A0A418XGV7_9BURK</name>
<keyword evidence="2 4" id="KW-0378">Hydrolase</keyword>
<dbReference type="AlphaFoldDB" id="A0A418XGV7"/>
<evidence type="ECO:0000256" key="2">
    <source>
        <dbReference type="ARBA" id="ARBA00022801"/>
    </source>
</evidence>
<evidence type="ECO:0000313" key="5">
    <source>
        <dbReference type="Proteomes" id="UP000284006"/>
    </source>
</evidence>
<feature type="region of interest" description="Disordered" evidence="3">
    <location>
        <begin position="106"/>
        <end position="131"/>
    </location>
</feature>
<evidence type="ECO:0000313" key="4">
    <source>
        <dbReference type="EMBL" id="RJG11704.1"/>
    </source>
</evidence>
<dbReference type="InterPro" id="IPR029058">
    <property type="entry name" value="AB_hydrolase_fold"/>
</dbReference>
<dbReference type="OrthoDB" id="9784036at2"/>
<keyword evidence="5" id="KW-1185">Reference proteome</keyword>
<dbReference type="SUPFAM" id="SSF53474">
    <property type="entry name" value="alpha/beta-Hydrolases"/>
    <property type="match status" value="1"/>
</dbReference>
<gene>
    <name evidence="4" type="ORF">D3872_18325</name>
</gene>
<dbReference type="InterPro" id="IPR000801">
    <property type="entry name" value="Esterase-like"/>
</dbReference>
<dbReference type="PANTHER" id="PTHR40841">
    <property type="entry name" value="SIDEROPHORE TRIACETYLFUSARININE C ESTERASE"/>
    <property type="match status" value="1"/>
</dbReference>
<evidence type="ECO:0000256" key="1">
    <source>
        <dbReference type="ARBA" id="ARBA00005622"/>
    </source>
</evidence>